<dbReference type="OrthoDB" id="14196at2"/>
<evidence type="ECO:0000256" key="1">
    <source>
        <dbReference type="ARBA" id="ARBA00000971"/>
    </source>
</evidence>
<evidence type="ECO:0000256" key="2">
    <source>
        <dbReference type="ARBA" id="ARBA00007656"/>
    </source>
</evidence>
<evidence type="ECO:0000256" key="5">
    <source>
        <dbReference type="ARBA" id="ARBA00023110"/>
    </source>
</evidence>
<organism evidence="11 12">
    <name type="scientific">Roseovarius tolerans</name>
    <dbReference type="NCBI Taxonomy" id="74031"/>
    <lineage>
        <taxon>Bacteria</taxon>
        <taxon>Pseudomonadati</taxon>
        <taxon>Pseudomonadota</taxon>
        <taxon>Alphaproteobacteria</taxon>
        <taxon>Rhodobacterales</taxon>
        <taxon>Roseobacteraceae</taxon>
        <taxon>Roseovarius</taxon>
    </lineage>
</organism>
<dbReference type="InterPro" id="IPR023058">
    <property type="entry name" value="PPIase_PpiC_CS"/>
</dbReference>
<comment type="caution">
    <text evidence="11">The sequence shown here is derived from an EMBL/GenBank/DDBJ whole genome shotgun (WGS) entry which is preliminary data.</text>
</comment>
<evidence type="ECO:0000256" key="3">
    <source>
        <dbReference type="ARBA" id="ARBA00013194"/>
    </source>
</evidence>
<reference evidence="12" key="1">
    <citation type="submission" date="2015-07" db="EMBL/GenBank/DDBJ databases">
        <title>Draft Genome Sequence of Roseovarius tolerans EL-164, a producer of N-Acylated Alanine Methyl Esters (NAMEs).</title>
        <authorList>
            <person name="Voget S."/>
            <person name="Bruns H."/>
            <person name="Wagner-Doebler I."/>
            <person name="Schulz S."/>
            <person name="Daniel R."/>
        </authorList>
    </citation>
    <scope>NUCLEOTIDE SEQUENCE [LARGE SCALE GENOMIC DNA]</scope>
    <source>
        <strain evidence="12">EL-164</strain>
    </source>
</reference>
<dbReference type="InterPro" id="IPR050245">
    <property type="entry name" value="PrsA_foldase"/>
</dbReference>
<evidence type="ECO:0000256" key="9">
    <source>
        <dbReference type="SAM" id="SignalP"/>
    </source>
</evidence>
<evidence type="ECO:0000313" key="11">
    <source>
        <dbReference type="EMBL" id="KNX41539.1"/>
    </source>
</evidence>
<dbReference type="PROSITE" id="PS50198">
    <property type="entry name" value="PPIC_PPIASE_2"/>
    <property type="match status" value="1"/>
</dbReference>
<dbReference type="InterPro" id="IPR046357">
    <property type="entry name" value="PPIase_dom_sf"/>
</dbReference>
<dbReference type="GO" id="GO:0003755">
    <property type="term" value="F:peptidyl-prolyl cis-trans isomerase activity"/>
    <property type="evidence" value="ECO:0007669"/>
    <property type="project" value="UniProtKB-KW"/>
</dbReference>
<feature type="signal peptide" evidence="9">
    <location>
        <begin position="1"/>
        <end position="23"/>
    </location>
</feature>
<accession>A0A0L6CUT6</accession>
<comment type="catalytic activity">
    <reaction evidence="1">
        <text>[protein]-peptidylproline (omega=180) = [protein]-peptidylproline (omega=0)</text>
        <dbReference type="Rhea" id="RHEA:16237"/>
        <dbReference type="Rhea" id="RHEA-COMP:10747"/>
        <dbReference type="Rhea" id="RHEA-COMP:10748"/>
        <dbReference type="ChEBI" id="CHEBI:83833"/>
        <dbReference type="ChEBI" id="CHEBI:83834"/>
        <dbReference type="EC" id="5.2.1.8"/>
    </reaction>
</comment>
<keyword evidence="8 11" id="KW-0413">Isomerase</keyword>
<dbReference type="InterPro" id="IPR000297">
    <property type="entry name" value="PPIase_PpiC"/>
</dbReference>
<dbReference type="EMBL" id="LGVV01000022">
    <property type="protein sequence ID" value="KNX41539.1"/>
    <property type="molecule type" value="Genomic_DNA"/>
</dbReference>
<dbReference type="EC" id="5.2.1.8" evidence="3"/>
<dbReference type="InterPro" id="IPR027304">
    <property type="entry name" value="Trigger_fact/SurA_dom_sf"/>
</dbReference>
<feature type="domain" description="PpiC" evidence="10">
    <location>
        <begin position="135"/>
        <end position="224"/>
    </location>
</feature>
<keyword evidence="5 8" id="KW-0697">Rotamase</keyword>
<gene>
    <name evidence="11" type="ORF">ROTO_19390</name>
</gene>
<keyword evidence="9" id="KW-0732">Signal</keyword>
<dbReference type="RefSeq" id="WP_050662823.1">
    <property type="nucleotide sequence ID" value="NZ_CP118494.1"/>
</dbReference>
<evidence type="ECO:0000256" key="8">
    <source>
        <dbReference type="PROSITE-ProRule" id="PRU00278"/>
    </source>
</evidence>
<dbReference type="STRING" id="74031.SAMN04488077_103118"/>
<feature type="chain" id="PRO_5007776555" description="Parvulin-like PPIase" evidence="9">
    <location>
        <begin position="24"/>
        <end position="283"/>
    </location>
</feature>
<dbReference type="SUPFAM" id="SSF109998">
    <property type="entry name" value="Triger factor/SurA peptide-binding domain-like"/>
    <property type="match status" value="1"/>
</dbReference>
<dbReference type="Proteomes" id="UP000037046">
    <property type="component" value="Unassembled WGS sequence"/>
</dbReference>
<evidence type="ECO:0000259" key="10">
    <source>
        <dbReference type="PROSITE" id="PS50198"/>
    </source>
</evidence>
<dbReference type="PANTHER" id="PTHR47245:SF2">
    <property type="entry name" value="PEPTIDYL-PROLYL CIS-TRANS ISOMERASE HP_0175-RELATED"/>
    <property type="match status" value="1"/>
</dbReference>
<sequence length="283" mass="30373">MFRRMMTSTALAAGLMLGTPLMAQDDPSAKTVVATVGDTEITLGHMLALRAGLPQQYDQIPPEVLFKGVLDQLVQQTLLMQAHEGTPSLAAQVQLENERRAILAADVADDVLNDALTEEALQEAYETRYSGAEPETEYKAAHILVETEEEAQKLIEEIEGGANFAALAQEHSTGPSGPSGGDLGWFGDGVMVPAFFDAVAALGEGGVSAPVQTQFGWHVIQLKETRVKERPALDEVRDELTGELRQAAFDAYIAELEAESSVAREAGDALDPALINQTDLLEN</sequence>
<evidence type="ECO:0000256" key="6">
    <source>
        <dbReference type="ARBA" id="ARBA00030642"/>
    </source>
</evidence>
<proteinExistence type="inferred from homology"/>
<dbReference type="SUPFAM" id="SSF54534">
    <property type="entry name" value="FKBP-like"/>
    <property type="match status" value="1"/>
</dbReference>
<evidence type="ECO:0000313" key="12">
    <source>
        <dbReference type="Proteomes" id="UP000037046"/>
    </source>
</evidence>
<dbReference type="PROSITE" id="PS01096">
    <property type="entry name" value="PPIC_PPIASE_1"/>
    <property type="match status" value="1"/>
</dbReference>
<dbReference type="Gene3D" id="3.10.50.40">
    <property type="match status" value="1"/>
</dbReference>
<dbReference type="Pfam" id="PF13616">
    <property type="entry name" value="Rotamase_3"/>
    <property type="match status" value="1"/>
</dbReference>
<name>A0A0L6CUT6_9RHOB</name>
<protein>
    <recommendedName>
        <fullName evidence="4">Parvulin-like PPIase</fullName>
        <ecNumber evidence="3">5.2.1.8</ecNumber>
    </recommendedName>
    <alternativeName>
        <fullName evidence="6">Peptidyl-prolyl cis-trans isomerase plp</fullName>
    </alternativeName>
    <alternativeName>
        <fullName evidence="7">Rotamase plp</fullName>
    </alternativeName>
</protein>
<comment type="similarity">
    <text evidence="2">Belongs to the PpiC/parvulin rotamase family.</text>
</comment>
<keyword evidence="12" id="KW-1185">Reference proteome</keyword>
<dbReference type="PATRIC" id="fig|74031.6.peg.1975"/>
<dbReference type="PANTHER" id="PTHR47245">
    <property type="entry name" value="PEPTIDYLPROLYL ISOMERASE"/>
    <property type="match status" value="1"/>
</dbReference>
<evidence type="ECO:0000256" key="4">
    <source>
        <dbReference type="ARBA" id="ARBA00018370"/>
    </source>
</evidence>
<dbReference type="AlphaFoldDB" id="A0A0L6CUT6"/>
<evidence type="ECO:0000256" key="7">
    <source>
        <dbReference type="ARBA" id="ARBA00031484"/>
    </source>
</evidence>